<proteinExistence type="predicted"/>
<reference evidence="2" key="1">
    <citation type="journal article" date="2019" name="Int. J. Syst. Evol. Microbiol.">
        <title>The Global Catalogue of Microorganisms (GCM) 10K type strain sequencing project: providing services to taxonomists for standard genome sequencing and annotation.</title>
        <authorList>
            <consortium name="The Broad Institute Genomics Platform"/>
            <consortium name="The Broad Institute Genome Sequencing Center for Infectious Disease"/>
            <person name="Wu L."/>
            <person name="Ma J."/>
        </authorList>
    </citation>
    <scope>NUCLEOTIDE SEQUENCE [LARGE SCALE GENOMIC DNA]</scope>
    <source>
        <strain evidence="2">CGMCC 4.7177</strain>
    </source>
</reference>
<dbReference type="CDD" id="cd02947">
    <property type="entry name" value="TRX_family"/>
    <property type="match status" value="1"/>
</dbReference>
<dbReference type="RefSeq" id="WP_381537129.1">
    <property type="nucleotide sequence ID" value="NZ_JBHUGI010000024.1"/>
</dbReference>
<name>A0ABW4SF20_9BACL</name>
<dbReference type="Gene3D" id="3.40.30.10">
    <property type="entry name" value="Glutaredoxin"/>
    <property type="match status" value="1"/>
</dbReference>
<gene>
    <name evidence="1" type="ORF">ACFSFY_08450</name>
</gene>
<comment type="caution">
    <text evidence="1">The sequence shown here is derived from an EMBL/GenBank/DDBJ whole genome shotgun (WGS) entry which is preliminary data.</text>
</comment>
<accession>A0ABW4SF20</accession>
<protein>
    <submittedName>
        <fullName evidence="1">Thioredoxin family protein</fullName>
    </submittedName>
</protein>
<dbReference type="Proteomes" id="UP001597218">
    <property type="component" value="Unassembled WGS sequence"/>
</dbReference>
<dbReference type="InterPro" id="IPR036249">
    <property type="entry name" value="Thioredoxin-like_sf"/>
</dbReference>
<evidence type="ECO:0000313" key="2">
    <source>
        <dbReference type="Proteomes" id="UP001597218"/>
    </source>
</evidence>
<dbReference type="SUPFAM" id="SSF52833">
    <property type="entry name" value="Thioredoxin-like"/>
    <property type="match status" value="1"/>
</dbReference>
<dbReference type="Pfam" id="PF14595">
    <property type="entry name" value="Thioredoxin_9"/>
    <property type="match status" value="1"/>
</dbReference>
<evidence type="ECO:0000313" key="1">
    <source>
        <dbReference type="EMBL" id="MFD1928087.1"/>
    </source>
</evidence>
<sequence length="186" mass="21770">MGLNQWYEKGLTATEYIETLDTLKEEFFLVAKNFKPSPDKDFFEQIKEMNLRVLILAEPWCGHCMFNIPIVLKLAKYSDMPVRLLPRDENLELMDQYLTNGKSRTIPIILFIDEDGNEVAKWGPITKKTKQFVDQYRKELPLKEADDYEEKLQEMLTITRKAFSTDTDIWKASYNGMKQALLDATN</sequence>
<dbReference type="EMBL" id="JBHUGI010000024">
    <property type="protein sequence ID" value="MFD1928087.1"/>
    <property type="molecule type" value="Genomic_DNA"/>
</dbReference>
<organism evidence="1 2">
    <name type="scientific">Sporosarcina siberiensis</name>
    <dbReference type="NCBI Taxonomy" id="1365606"/>
    <lineage>
        <taxon>Bacteria</taxon>
        <taxon>Bacillati</taxon>
        <taxon>Bacillota</taxon>
        <taxon>Bacilli</taxon>
        <taxon>Bacillales</taxon>
        <taxon>Caryophanaceae</taxon>
        <taxon>Sporosarcina</taxon>
    </lineage>
</organism>
<keyword evidence="2" id="KW-1185">Reference proteome</keyword>